<evidence type="ECO:0000313" key="2">
    <source>
        <dbReference type="EMBL" id="CAK9319993.1"/>
    </source>
</evidence>
<protein>
    <submittedName>
        <fullName evidence="2">Uncharacterized protein</fullName>
    </submittedName>
</protein>
<feature type="region of interest" description="Disordered" evidence="1">
    <location>
        <begin position="55"/>
        <end position="76"/>
    </location>
</feature>
<gene>
    <name evidence="2" type="ORF">CITCOLO1_LOCUS12030</name>
</gene>
<reference evidence="2 3" key="1">
    <citation type="submission" date="2024-03" db="EMBL/GenBank/DDBJ databases">
        <authorList>
            <person name="Gkanogiannis A."/>
            <person name="Becerra Lopez-Lavalle L."/>
        </authorList>
    </citation>
    <scope>NUCLEOTIDE SEQUENCE [LARGE SCALE GENOMIC DNA]</scope>
</reference>
<evidence type="ECO:0000313" key="3">
    <source>
        <dbReference type="Proteomes" id="UP001642487"/>
    </source>
</evidence>
<name>A0ABP0YHK8_9ROSI</name>
<dbReference type="Proteomes" id="UP001642487">
    <property type="component" value="Chromosome 4"/>
</dbReference>
<evidence type="ECO:0000256" key="1">
    <source>
        <dbReference type="SAM" id="MobiDB-lite"/>
    </source>
</evidence>
<accession>A0ABP0YHK8</accession>
<organism evidence="2 3">
    <name type="scientific">Citrullus colocynthis</name>
    <name type="common">colocynth</name>
    <dbReference type="NCBI Taxonomy" id="252529"/>
    <lineage>
        <taxon>Eukaryota</taxon>
        <taxon>Viridiplantae</taxon>
        <taxon>Streptophyta</taxon>
        <taxon>Embryophyta</taxon>
        <taxon>Tracheophyta</taxon>
        <taxon>Spermatophyta</taxon>
        <taxon>Magnoliopsida</taxon>
        <taxon>eudicotyledons</taxon>
        <taxon>Gunneridae</taxon>
        <taxon>Pentapetalae</taxon>
        <taxon>rosids</taxon>
        <taxon>fabids</taxon>
        <taxon>Cucurbitales</taxon>
        <taxon>Cucurbitaceae</taxon>
        <taxon>Benincaseae</taxon>
        <taxon>Citrullus</taxon>
    </lineage>
</organism>
<dbReference type="EMBL" id="OZ021738">
    <property type="protein sequence ID" value="CAK9319993.1"/>
    <property type="molecule type" value="Genomic_DNA"/>
</dbReference>
<sequence length="76" mass="8829">MLLLIYVFIFDKPPSLPLFYLLHSIHYLQPTLANVRYEEDKIVNLRTISITSSYKGFPRVEPSSSQQSSKLPEEKT</sequence>
<keyword evidence="3" id="KW-1185">Reference proteome</keyword>
<proteinExistence type="predicted"/>